<comment type="similarity">
    <text evidence="1">Belongs to the universal ribosomal protein uL5 family.</text>
</comment>
<keyword evidence="7" id="KW-1185">Reference proteome</keyword>
<name>A0A137PGK2_CONC2</name>
<evidence type="ECO:0000259" key="5">
    <source>
        <dbReference type="Pfam" id="PF00673"/>
    </source>
</evidence>
<keyword evidence="2 6" id="KW-0689">Ribosomal protein</keyword>
<dbReference type="InterPro" id="IPR031310">
    <property type="entry name" value="Ribosomal_uL5_N"/>
</dbReference>
<dbReference type="GO" id="GO:0005762">
    <property type="term" value="C:mitochondrial large ribosomal subunit"/>
    <property type="evidence" value="ECO:0007669"/>
    <property type="project" value="EnsemblFungi"/>
</dbReference>
<dbReference type="STRING" id="796925.A0A137PGK2"/>
<accession>A0A137PGK2</accession>
<feature type="domain" description="Large ribosomal subunit protein uL5 C-terminal" evidence="5">
    <location>
        <begin position="163"/>
        <end position="260"/>
    </location>
</feature>
<dbReference type="Pfam" id="PF00673">
    <property type="entry name" value="Ribosomal_L5_C"/>
    <property type="match status" value="1"/>
</dbReference>
<dbReference type="OrthoDB" id="539541at2759"/>
<dbReference type="Pfam" id="PF00281">
    <property type="entry name" value="Ribosomal_L5"/>
    <property type="match status" value="1"/>
</dbReference>
<feature type="domain" description="Large ribosomal subunit protein uL5 N-terminal" evidence="4">
    <location>
        <begin position="106"/>
        <end position="159"/>
    </location>
</feature>
<organism evidence="6 7">
    <name type="scientific">Conidiobolus coronatus (strain ATCC 28846 / CBS 209.66 / NRRL 28638)</name>
    <name type="common">Delacroixia coronata</name>
    <dbReference type="NCBI Taxonomy" id="796925"/>
    <lineage>
        <taxon>Eukaryota</taxon>
        <taxon>Fungi</taxon>
        <taxon>Fungi incertae sedis</taxon>
        <taxon>Zoopagomycota</taxon>
        <taxon>Entomophthoromycotina</taxon>
        <taxon>Entomophthoromycetes</taxon>
        <taxon>Entomophthorales</taxon>
        <taxon>Ancylistaceae</taxon>
        <taxon>Conidiobolus</taxon>
    </lineage>
</organism>
<dbReference type="InterPro" id="IPR022803">
    <property type="entry name" value="Ribosomal_uL5_dom_sf"/>
</dbReference>
<dbReference type="Proteomes" id="UP000070444">
    <property type="component" value="Unassembled WGS sequence"/>
</dbReference>
<protein>
    <submittedName>
        <fullName evidence="6">Ribosomal protein L5</fullName>
    </submittedName>
</protein>
<dbReference type="SUPFAM" id="SSF55282">
    <property type="entry name" value="RL5-like"/>
    <property type="match status" value="1"/>
</dbReference>
<proteinExistence type="inferred from homology"/>
<dbReference type="GO" id="GO:0006412">
    <property type="term" value="P:translation"/>
    <property type="evidence" value="ECO:0007669"/>
    <property type="project" value="InterPro"/>
</dbReference>
<evidence type="ECO:0000313" key="7">
    <source>
        <dbReference type="Proteomes" id="UP000070444"/>
    </source>
</evidence>
<dbReference type="PANTHER" id="PTHR11994">
    <property type="entry name" value="60S RIBOSOMAL PROTEIN L11-RELATED"/>
    <property type="match status" value="1"/>
</dbReference>
<dbReference type="InterPro" id="IPR002132">
    <property type="entry name" value="Ribosomal_uL5"/>
</dbReference>
<gene>
    <name evidence="6" type="ORF">CONCODRAFT_76998</name>
</gene>
<dbReference type="EMBL" id="KQ964427">
    <property type="protein sequence ID" value="KXN74127.1"/>
    <property type="molecule type" value="Genomic_DNA"/>
</dbReference>
<evidence type="ECO:0000256" key="2">
    <source>
        <dbReference type="ARBA" id="ARBA00022980"/>
    </source>
</evidence>
<dbReference type="OMA" id="HITIHTT"/>
<reference evidence="6 7" key="1">
    <citation type="journal article" date="2015" name="Genome Biol. Evol.">
        <title>Phylogenomic analyses indicate that early fungi evolved digesting cell walls of algal ancestors of land plants.</title>
        <authorList>
            <person name="Chang Y."/>
            <person name="Wang S."/>
            <person name="Sekimoto S."/>
            <person name="Aerts A.L."/>
            <person name="Choi C."/>
            <person name="Clum A."/>
            <person name="LaButti K.M."/>
            <person name="Lindquist E.A."/>
            <person name="Yee Ngan C."/>
            <person name="Ohm R.A."/>
            <person name="Salamov A.A."/>
            <person name="Grigoriev I.V."/>
            <person name="Spatafora J.W."/>
            <person name="Berbee M.L."/>
        </authorList>
    </citation>
    <scope>NUCLEOTIDE SEQUENCE [LARGE SCALE GENOMIC DNA]</scope>
    <source>
        <strain evidence="6 7">NRRL 28638</strain>
    </source>
</reference>
<evidence type="ECO:0000313" key="6">
    <source>
        <dbReference type="EMBL" id="KXN74127.1"/>
    </source>
</evidence>
<evidence type="ECO:0000259" key="4">
    <source>
        <dbReference type="Pfam" id="PF00281"/>
    </source>
</evidence>
<sequence>MNGLKTLYKPNLIKSSTSLLTRGVATQSILPNPYPEIDGSSFGASRLQDYYHNVIQENLMVLKYQNQGTNFIPTKPEEKVKTHFTVLTKGSIHSRRPPIVPVHSENIPELDYITIQTMMPEAIASKHNLLSAFLILETITGERATTIYSRSNVALWKLRSGMPIGAKVVLKGAQMYQFLDKLVEVVLPRIKEYKGFSVYSGDGTGNLAMGFPKSAVGLFPDLEIIYDTIPIVSGFHVQFNTTGQRNHDARLLLSGLGLPFNPEIPKKQY</sequence>
<evidence type="ECO:0000256" key="1">
    <source>
        <dbReference type="ARBA" id="ARBA00008553"/>
    </source>
</evidence>
<dbReference type="Gene3D" id="3.30.1440.10">
    <property type="match status" value="1"/>
</dbReference>
<dbReference type="InterPro" id="IPR031309">
    <property type="entry name" value="Ribosomal_uL5_C"/>
</dbReference>
<evidence type="ECO:0000256" key="3">
    <source>
        <dbReference type="ARBA" id="ARBA00023274"/>
    </source>
</evidence>
<dbReference type="GO" id="GO:0003735">
    <property type="term" value="F:structural constituent of ribosome"/>
    <property type="evidence" value="ECO:0007669"/>
    <property type="project" value="EnsemblFungi"/>
</dbReference>
<dbReference type="AlphaFoldDB" id="A0A137PGK2"/>
<keyword evidence="3" id="KW-0687">Ribonucleoprotein</keyword>